<evidence type="ECO:0000256" key="12">
    <source>
        <dbReference type="ARBA" id="ARBA00023136"/>
    </source>
</evidence>
<feature type="transmembrane region" description="Helical" evidence="15">
    <location>
        <begin position="343"/>
        <end position="362"/>
    </location>
</feature>
<dbReference type="SUPFAM" id="SSF48452">
    <property type="entry name" value="TPR-like"/>
    <property type="match status" value="2"/>
</dbReference>
<dbReference type="Pfam" id="PF08409">
    <property type="entry name" value="TMTC_DUF1736"/>
    <property type="match status" value="1"/>
</dbReference>
<feature type="transmembrane region" description="Helical" evidence="15">
    <location>
        <begin position="284"/>
        <end position="304"/>
    </location>
</feature>
<dbReference type="Pfam" id="PF13181">
    <property type="entry name" value="TPR_8"/>
    <property type="match status" value="1"/>
</dbReference>
<keyword evidence="9 13" id="KW-0802">TPR repeat</keyword>
<evidence type="ECO:0000256" key="5">
    <source>
        <dbReference type="ARBA" id="ARBA00012839"/>
    </source>
</evidence>
<feature type="repeat" description="TPR" evidence="13">
    <location>
        <begin position="521"/>
        <end position="554"/>
    </location>
</feature>
<dbReference type="PANTHER" id="PTHR44395:SF1">
    <property type="entry name" value="PROTEIN O-MANNOSYL-TRANSFERASE TMTC3"/>
    <property type="match status" value="1"/>
</dbReference>
<dbReference type="PROSITE" id="PS50005">
    <property type="entry name" value="TPR"/>
    <property type="match status" value="1"/>
</dbReference>
<comment type="subcellular location">
    <subcellularLocation>
        <location evidence="2">Endoplasmic reticulum</location>
    </subcellularLocation>
    <subcellularLocation>
        <location evidence="1">Membrane</location>
        <topology evidence="1">Multi-pass membrane protein</topology>
    </subcellularLocation>
</comment>
<proteinExistence type="inferred from homology"/>
<evidence type="ECO:0000256" key="10">
    <source>
        <dbReference type="ARBA" id="ARBA00022824"/>
    </source>
</evidence>
<dbReference type="Gene3D" id="1.25.40.10">
    <property type="entry name" value="Tetratricopeptide repeat domain"/>
    <property type="match status" value="2"/>
</dbReference>
<organism evidence="17 18">
    <name type="scientific">Mya arenaria</name>
    <name type="common">Soft-shell clam</name>
    <dbReference type="NCBI Taxonomy" id="6604"/>
    <lineage>
        <taxon>Eukaryota</taxon>
        <taxon>Metazoa</taxon>
        <taxon>Spiralia</taxon>
        <taxon>Lophotrochozoa</taxon>
        <taxon>Mollusca</taxon>
        <taxon>Bivalvia</taxon>
        <taxon>Autobranchia</taxon>
        <taxon>Heteroconchia</taxon>
        <taxon>Euheterodonta</taxon>
        <taxon>Imparidentia</taxon>
        <taxon>Neoheterodontei</taxon>
        <taxon>Myida</taxon>
        <taxon>Myoidea</taxon>
        <taxon>Myidae</taxon>
        <taxon>Mya</taxon>
    </lineage>
</organism>
<feature type="compositionally biased region" description="Polar residues" evidence="14">
    <location>
        <begin position="676"/>
        <end position="693"/>
    </location>
</feature>
<evidence type="ECO:0000256" key="1">
    <source>
        <dbReference type="ARBA" id="ARBA00004141"/>
    </source>
</evidence>
<keyword evidence="6" id="KW-0808">Transferase</keyword>
<keyword evidence="8" id="KW-0677">Repeat</keyword>
<keyword evidence="10" id="KW-0256">Endoplasmic reticulum</keyword>
<feature type="transmembrane region" description="Helical" evidence="15">
    <location>
        <begin position="313"/>
        <end position="337"/>
    </location>
</feature>
<keyword evidence="11 15" id="KW-1133">Transmembrane helix</keyword>
<evidence type="ECO:0000259" key="16">
    <source>
        <dbReference type="Pfam" id="PF08409"/>
    </source>
</evidence>
<keyword evidence="7 15" id="KW-0812">Transmembrane</keyword>
<accession>A0ABY7EKL1</accession>
<evidence type="ECO:0000256" key="3">
    <source>
        <dbReference type="ARBA" id="ARBA00004922"/>
    </source>
</evidence>
<dbReference type="SMART" id="SM00028">
    <property type="entry name" value="TPR"/>
    <property type="match status" value="3"/>
</dbReference>
<comment type="pathway">
    <text evidence="3">Protein modification; protein glycosylation.</text>
</comment>
<dbReference type="EMBL" id="CP111017">
    <property type="protein sequence ID" value="WAR08944.1"/>
    <property type="molecule type" value="Genomic_DNA"/>
</dbReference>
<feature type="domain" description="DUF1736" evidence="16">
    <location>
        <begin position="225"/>
        <end position="296"/>
    </location>
</feature>
<evidence type="ECO:0000256" key="2">
    <source>
        <dbReference type="ARBA" id="ARBA00004240"/>
    </source>
</evidence>
<name>A0ABY7EKL1_MYAAR</name>
<protein>
    <recommendedName>
        <fullName evidence="5">dolichyl-phosphate-mannose--protein mannosyltransferase</fullName>
        <ecNumber evidence="5">2.4.1.109</ecNumber>
    </recommendedName>
</protein>
<feature type="transmembrane region" description="Helical" evidence="15">
    <location>
        <begin position="196"/>
        <end position="218"/>
    </location>
</feature>
<evidence type="ECO:0000313" key="17">
    <source>
        <dbReference type="EMBL" id="WAR08944.1"/>
    </source>
</evidence>
<comment type="similarity">
    <text evidence="4">Belongs to the TMTC family.</text>
</comment>
<feature type="transmembrane region" description="Helical" evidence="15">
    <location>
        <begin position="93"/>
        <end position="110"/>
    </location>
</feature>
<feature type="region of interest" description="Disordered" evidence="14">
    <location>
        <begin position="655"/>
        <end position="735"/>
    </location>
</feature>
<sequence length="735" mass="82453">MGTEESRFTLYSIILCVTVGVCYIRAMDCGFCFDDMSAIVENKDLRPHTPVSNLFLNDFWGTPMYKEKSHKSYRPLCVLTFRFNYMLSELEPMTYHLLNVILHAVVCVMYMRVCTMFLSEFPSFVAALLFAVHPIHTEAVTGVVGRAEALSSIFFLAAMMTYPKSMLCKEQGITVIGVCVVYELFVAQRGKPALPPWLWGSITRSAILVGSTVFLLVARIKVMGAQLPIFTKFDNPASVSPTPARQLTYNYLLPVNFWLLLFPADLCCDWTMGTISVIQSIADWRNLITLLFWVCLGKVIQIALSRQGKFNRALLISIALMAMPFVPASNLFFPVGFVVAERILYTPSMGFCMLVALGLDVIMQNKQLPKVLLMFLTGSLLVSHGLKTYMRNIDWTSEYTIFRAALRVNTQNAKLWNNTLKRFDEAEQAFLKALELFPPVISARVAPSHLNVYLNLASLYSRDPSRLLEADGLLKTATDMRPDYQSLYNSAVMIQEERLTDRWPVAVERFKQLIKKQSNDSRPPFSLAMLMMDMGDFNAAEKYFKLAIKIEPTFKSALFNLALMLTNNLQRPMDAVPFVRELLKCFNKVIEVEPENIEALHNLCVVLVERGDLIQAEKCLTHVHNKAPQEQYIARHLNIVRAKLNEAIKKRQEELAAQKAAEGQGSNAQQQGSNAHGQNEAAQDQGAPNQGQDTAVHGQGQRSSGQQNGGQGQQNVGQGHESQRRDNVQGAKVGG</sequence>
<evidence type="ECO:0000256" key="14">
    <source>
        <dbReference type="SAM" id="MobiDB-lite"/>
    </source>
</evidence>
<evidence type="ECO:0000256" key="6">
    <source>
        <dbReference type="ARBA" id="ARBA00022679"/>
    </source>
</evidence>
<reference evidence="17" key="1">
    <citation type="submission" date="2022-11" db="EMBL/GenBank/DDBJ databases">
        <title>Centuries of genome instability and evolution in soft-shell clam transmissible cancer (bioRxiv).</title>
        <authorList>
            <person name="Hart S.F.M."/>
            <person name="Yonemitsu M.A."/>
            <person name="Giersch R.M."/>
            <person name="Beal B.F."/>
            <person name="Arriagada G."/>
            <person name="Davis B.W."/>
            <person name="Ostrander E.A."/>
            <person name="Goff S.P."/>
            <person name="Metzger M.J."/>
        </authorList>
    </citation>
    <scope>NUCLEOTIDE SEQUENCE</scope>
    <source>
        <strain evidence="17">MELC-2E11</strain>
        <tissue evidence="17">Siphon/mantle</tissue>
    </source>
</reference>
<keyword evidence="18" id="KW-1185">Reference proteome</keyword>
<gene>
    <name evidence="17" type="ORF">MAR_018902</name>
</gene>
<dbReference type="Proteomes" id="UP001164746">
    <property type="component" value="Chromosome 6"/>
</dbReference>
<evidence type="ECO:0000256" key="8">
    <source>
        <dbReference type="ARBA" id="ARBA00022737"/>
    </source>
</evidence>
<feature type="transmembrane region" description="Helical" evidence="15">
    <location>
        <begin position="172"/>
        <end position="190"/>
    </location>
</feature>
<evidence type="ECO:0000256" key="9">
    <source>
        <dbReference type="ARBA" id="ARBA00022803"/>
    </source>
</evidence>
<dbReference type="InterPro" id="IPR019734">
    <property type="entry name" value="TPR_rpt"/>
</dbReference>
<dbReference type="InterPro" id="IPR011990">
    <property type="entry name" value="TPR-like_helical_dom_sf"/>
</dbReference>
<feature type="compositionally biased region" description="Low complexity" evidence="14">
    <location>
        <begin position="660"/>
        <end position="675"/>
    </location>
</feature>
<dbReference type="EC" id="2.4.1.109" evidence="5"/>
<evidence type="ECO:0000256" key="4">
    <source>
        <dbReference type="ARBA" id="ARBA00007882"/>
    </source>
</evidence>
<dbReference type="PANTHER" id="PTHR44395">
    <property type="match status" value="1"/>
</dbReference>
<evidence type="ECO:0000256" key="7">
    <source>
        <dbReference type="ARBA" id="ARBA00022692"/>
    </source>
</evidence>
<dbReference type="InterPro" id="IPR013618">
    <property type="entry name" value="TMTC_DUF1736"/>
</dbReference>
<evidence type="ECO:0000256" key="13">
    <source>
        <dbReference type="PROSITE-ProRule" id="PRU00339"/>
    </source>
</evidence>
<evidence type="ECO:0000256" key="15">
    <source>
        <dbReference type="SAM" id="Phobius"/>
    </source>
</evidence>
<evidence type="ECO:0000313" key="18">
    <source>
        <dbReference type="Proteomes" id="UP001164746"/>
    </source>
</evidence>
<feature type="transmembrane region" description="Helical" evidence="15">
    <location>
        <begin position="7"/>
        <end position="26"/>
    </location>
</feature>
<evidence type="ECO:0000256" key="11">
    <source>
        <dbReference type="ARBA" id="ARBA00022989"/>
    </source>
</evidence>
<keyword evidence="12 15" id="KW-0472">Membrane</keyword>